<dbReference type="RefSeq" id="WP_252854056.1">
    <property type="nucleotide sequence ID" value="NZ_JAMXLR010000062.1"/>
</dbReference>
<dbReference type="AlphaFoldDB" id="A0A9X2JHD4"/>
<dbReference type="EMBL" id="JAMXLR010000062">
    <property type="protein sequence ID" value="MCO6045940.1"/>
    <property type="molecule type" value="Genomic_DNA"/>
</dbReference>
<evidence type="ECO:0000313" key="2">
    <source>
        <dbReference type="EMBL" id="MCO6045940.1"/>
    </source>
</evidence>
<dbReference type="InterPro" id="IPR003593">
    <property type="entry name" value="AAA+_ATPase"/>
</dbReference>
<dbReference type="Gene3D" id="3.40.50.300">
    <property type="entry name" value="P-loop containing nucleotide triphosphate hydrolases"/>
    <property type="match status" value="1"/>
</dbReference>
<name>A0A9X2JHD4_9BACT</name>
<dbReference type="SMART" id="SM00382">
    <property type="entry name" value="AAA"/>
    <property type="match status" value="1"/>
</dbReference>
<dbReference type="InterPro" id="IPR003959">
    <property type="entry name" value="ATPase_AAA_core"/>
</dbReference>
<dbReference type="Pfam" id="PF00004">
    <property type="entry name" value="AAA"/>
    <property type="match status" value="1"/>
</dbReference>
<dbReference type="GO" id="GO:0005524">
    <property type="term" value="F:ATP binding"/>
    <property type="evidence" value="ECO:0007669"/>
    <property type="project" value="InterPro"/>
</dbReference>
<protein>
    <submittedName>
        <fullName evidence="2">AAA family ATPase</fullName>
    </submittedName>
</protein>
<dbReference type="Proteomes" id="UP001155241">
    <property type="component" value="Unassembled WGS sequence"/>
</dbReference>
<evidence type="ECO:0000313" key="3">
    <source>
        <dbReference type="Proteomes" id="UP001155241"/>
    </source>
</evidence>
<proteinExistence type="predicted"/>
<dbReference type="CDD" id="cd00009">
    <property type="entry name" value="AAA"/>
    <property type="match status" value="1"/>
</dbReference>
<dbReference type="PANTHER" id="PTHR11669:SF0">
    <property type="entry name" value="PROTEIN STICHEL-LIKE 2"/>
    <property type="match status" value="1"/>
</dbReference>
<dbReference type="SUPFAM" id="SSF52540">
    <property type="entry name" value="P-loop containing nucleoside triphosphate hydrolases"/>
    <property type="match status" value="1"/>
</dbReference>
<dbReference type="GO" id="GO:0016887">
    <property type="term" value="F:ATP hydrolysis activity"/>
    <property type="evidence" value="ECO:0007669"/>
    <property type="project" value="InterPro"/>
</dbReference>
<evidence type="ECO:0000259" key="1">
    <source>
        <dbReference type="SMART" id="SM00382"/>
    </source>
</evidence>
<reference evidence="2" key="1">
    <citation type="submission" date="2022-06" db="EMBL/GenBank/DDBJ databases">
        <title>Aeoliella straminimaris, a novel planctomycete from sediments.</title>
        <authorList>
            <person name="Vitorino I.R."/>
            <person name="Lage O.M."/>
        </authorList>
    </citation>
    <scope>NUCLEOTIDE SEQUENCE</scope>
    <source>
        <strain evidence="2">ICT_H6.2</strain>
    </source>
</reference>
<gene>
    <name evidence="2" type="ORF">NG895_18730</name>
</gene>
<comment type="caution">
    <text evidence="2">The sequence shown here is derived from an EMBL/GenBank/DDBJ whole genome shotgun (WGS) entry which is preliminary data.</text>
</comment>
<accession>A0A9X2JHD4</accession>
<feature type="domain" description="AAA+ ATPase" evidence="1">
    <location>
        <begin position="39"/>
        <end position="165"/>
    </location>
</feature>
<dbReference type="InterPro" id="IPR050238">
    <property type="entry name" value="DNA_Rep/Repair_Clamp_Loader"/>
</dbReference>
<dbReference type="GO" id="GO:0006261">
    <property type="term" value="P:DNA-templated DNA replication"/>
    <property type="evidence" value="ECO:0007669"/>
    <property type="project" value="TreeGrafter"/>
</dbReference>
<organism evidence="2 3">
    <name type="scientific">Aeoliella straminimaris</name>
    <dbReference type="NCBI Taxonomy" id="2954799"/>
    <lineage>
        <taxon>Bacteria</taxon>
        <taxon>Pseudomonadati</taxon>
        <taxon>Planctomycetota</taxon>
        <taxon>Planctomycetia</taxon>
        <taxon>Pirellulales</taxon>
        <taxon>Lacipirellulaceae</taxon>
        <taxon>Aeoliella</taxon>
    </lineage>
</organism>
<sequence length="219" mass="24256">MNAVCPLFERYRPTRWEDLVGQAKIVRRIGRLQERGGLAGRAYWISGQSGTGKTTVARLIAQEVADPLNVEEVDATGLSAAAIRSLEQESQLYGMGPLSGRCYLVNEAHGLNRAAVRQLLTTLERIPGHVVWAFTTTNDGQEGLFEELDDAHPLLSRCIELPLARRGLAEAFAERAREIAIREDLDGRPPAAYLELVRQKRNNLRAVLQEIEAGAMLVE</sequence>
<keyword evidence="3" id="KW-1185">Reference proteome</keyword>
<dbReference type="PANTHER" id="PTHR11669">
    <property type="entry name" value="REPLICATION FACTOR C / DNA POLYMERASE III GAMMA-TAU SUBUNIT"/>
    <property type="match status" value="1"/>
</dbReference>
<dbReference type="InterPro" id="IPR027417">
    <property type="entry name" value="P-loop_NTPase"/>
</dbReference>